<dbReference type="Proteomes" id="UP000185161">
    <property type="component" value="Plasmid tig00000001"/>
</dbReference>
<dbReference type="Pfam" id="PF12599">
    <property type="entry name" value="DUF3768"/>
    <property type="match status" value="1"/>
</dbReference>
<dbReference type="AlphaFoldDB" id="A0A1L6JHA9"/>
<dbReference type="RefSeq" id="WP_030090586.1">
    <property type="nucleotide sequence ID" value="NZ_CP018821.1"/>
</dbReference>
<dbReference type="KEGG" id="skr:BRX40_22060"/>
<name>A0A1L6JHA9_9SPHN</name>
<proteinExistence type="predicted"/>
<dbReference type="EMBL" id="CP018821">
    <property type="protein sequence ID" value="APR55293.1"/>
    <property type="molecule type" value="Genomic_DNA"/>
</dbReference>
<evidence type="ECO:0000313" key="3">
    <source>
        <dbReference type="Proteomes" id="UP000185161"/>
    </source>
</evidence>
<dbReference type="Proteomes" id="UP000286681">
    <property type="component" value="Unassembled WGS sequence"/>
</dbReference>
<dbReference type="OrthoDB" id="1495368at2"/>
<dbReference type="GeneID" id="44135257"/>
<gene>
    <name evidence="1" type="ORF">BRX40_22060</name>
    <name evidence="2" type="ORF">CA257_18175</name>
</gene>
<dbReference type="InterPro" id="IPR022243">
    <property type="entry name" value="DUF3768"/>
</dbReference>
<sequence>MTSTISRIAELNDRVRLGLDRNARIVMTATCLATLAGGDRIVSEAVAQAAVLAAVRRYEFKPDDGPERNYGQFELEGHIVCFRIDYYDPSLEWGSEDPADAAVTVRVLTIMLPCDD</sequence>
<geneLocation type="plasmid" evidence="1 3">
    <name>tig00000001</name>
</geneLocation>
<organism evidence="1 3">
    <name type="scientific">Sphingomonas koreensis</name>
    <dbReference type="NCBI Taxonomy" id="93064"/>
    <lineage>
        <taxon>Bacteria</taxon>
        <taxon>Pseudomonadati</taxon>
        <taxon>Pseudomonadota</taxon>
        <taxon>Alphaproteobacteria</taxon>
        <taxon>Sphingomonadales</taxon>
        <taxon>Sphingomonadaceae</taxon>
        <taxon>Sphingomonas</taxon>
    </lineage>
</organism>
<dbReference type="EMBL" id="QQWO01000018">
    <property type="protein sequence ID" value="RSV00268.1"/>
    <property type="molecule type" value="Genomic_DNA"/>
</dbReference>
<evidence type="ECO:0000313" key="2">
    <source>
        <dbReference type="EMBL" id="RSV00268.1"/>
    </source>
</evidence>
<reference evidence="2 4" key="3">
    <citation type="submission" date="2018-07" db="EMBL/GenBank/DDBJ databases">
        <title>Genomic and Epidemiologic Investigation of an Indolent Hospital Outbreak.</title>
        <authorList>
            <person name="Johnson R.C."/>
            <person name="Deming C."/>
            <person name="Conlan S."/>
            <person name="Zellmer C.J."/>
            <person name="Michelin A.V."/>
            <person name="Lee-Lin S."/>
            <person name="Thomas P.J."/>
            <person name="Park M."/>
            <person name="Weingarten R.A."/>
            <person name="Less J."/>
            <person name="Dekker J.P."/>
            <person name="Frank K.M."/>
            <person name="Musser K.A."/>
            <person name="Mcquiston J.R."/>
            <person name="Henderson D.K."/>
            <person name="Lau A.F."/>
            <person name="Palmore T.N."/>
            <person name="Segre J.A."/>
        </authorList>
    </citation>
    <scope>NUCLEOTIDE SEQUENCE [LARGE SCALE GENOMIC DNA]</scope>
    <source>
        <strain evidence="2 4">SK-NIH.Env10_0317</strain>
    </source>
</reference>
<keyword evidence="1" id="KW-0614">Plasmid</keyword>
<reference evidence="1" key="1">
    <citation type="submission" date="2016-12" db="EMBL/GenBank/DDBJ databases">
        <title>Whole genome sequencing of Sphingomonas koreensis.</title>
        <authorList>
            <person name="Conlan S."/>
            <person name="Thomas P.J."/>
            <person name="Mullikin J."/>
            <person name="Palmore T.N."/>
            <person name="Frank K.M."/>
            <person name="Segre J.A."/>
        </authorList>
    </citation>
    <scope>NUCLEOTIDE SEQUENCE</scope>
    <source>
        <strain evidence="1">ABOJV</strain>
        <plasmid evidence="1">tig00000001</plasmid>
    </source>
</reference>
<evidence type="ECO:0000313" key="4">
    <source>
        <dbReference type="Proteomes" id="UP000286681"/>
    </source>
</evidence>
<evidence type="ECO:0000313" key="1">
    <source>
        <dbReference type="EMBL" id="APR55293.1"/>
    </source>
</evidence>
<keyword evidence="3" id="KW-1185">Reference proteome</keyword>
<protein>
    <submittedName>
        <fullName evidence="2">DUF3768 domain-containing protein</fullName>
    </submittedName>
</protein>
<reference evidence="3" key="2">
    <citation type="submission" date="2016-12" db="EMBL/GenBank/DDBJ databases">
        <title>Whole genome sequencing of Sphingomonas sp. ABOJV.</title>
        <authorList>
            <person name="Conlan S."/>
            <person name="Thomas P.J."/>
            <person name="Mullikin J."/>
            <person name="Palmore T.N."/>
            <person name="Frank K.M."/>
            <person name="Segre J.A."/>
        </authorList>
    </citation>
    <scope>NUCLEOTIDE SEQUENCE [LARGE SCALE GENOMIC DNA]</scope>
    <source>
        <strain evidence="3">ABOJV</strain>
        <plasmid evidence="3">Plasmid tig00000001</plasmid>
    </source>
</reference>
<accession>A0A1L6JHA9</accession>